<dbReference type="RefSeq" id="XP_046067725.1">
    <property type="nucleotide sequence ID" value="XM_046214508.1"/>
</dbReference>
<evidence type="ECO:0008006" key="6">
    <source>
        <dbReference type="Google" id="ProtNLM"/>
    </source>
</evidence>
<feature type="transmembrane region" description="Helical" evidence="2">
    <location>
        <begin position="263"/>
        <end position="290"/>
    </location>
</feature>
<reference evidence="4" key="1">
    <citation type="submission" date="2021-12" db="EMBL/GenBank/DDBJ databases">
        <title>Convergent genome expansion in fungi linked to evolution of root-endophyte symbiosis.</title>
        <authorList>
            <consortium name="DOE Joint Genome Institute"/>
            <person name="Ke Y.-H."/>
            <person name="Bonito G."/>
            <person name="Liao H.-L."/>
            <person name="Looney B."/>
            <person name="Rojas-Flechas A."/>
            <person name="Nash J."/>
            <person name="Hameed K."/>
            <person name="Schadt C."/>
            <person name="Martin F."/>
            <person name="Crous P.W."/>
            <person name="Miettinen O."/>
            <person name="Magnuson J.K."/>
            <person name="Labbe J."/>
            <person name="Jacobson D."/>
            <person name="Doktycz M.J."/>
            <person name="Veneault-Fourrey C."/>
            <person name="Kuo A."/>
            <person name="Mondo S."/>
            <person name="Calhoun S."/>
            <person name="Riley R."/>
            <person name="Ohm R."/>
            <person name="LaButti K."/>
            <person name="Andreopoulos B."/>
            <person name="Pangilinan J."/>
            <person name="Nolan M."/>
            <person name="Tritt A."/>
            <person name="Clum A."/>
            <person name="Lipzen A."/>
            <person name="Daum C."/>
            <person name="Barry K."/>
            <person name="Grigoriev I.V."/>
            <person name="Vilgalys R."/>
        </authorList>
    </citation>
    <scope>NUCLEOTIDE SEQUENCE</scope>
    <source>
        <strain evidence="4">PMI_201</strain>
    </source>
</reference>
<evidence type="ECO:0000313" key="4">
    <source>
        <dbReference type="EMBL" id="KAH8691633.1"/>
    </source>
</evidence>
<keyword evidence="5" id="KW-1185">Reference proteome</keyword>
<organism evidence="4 5">
    <name type="scientific">Talaromyces proteolyticus</name>
    <dbReference type="NCBI Taxonomy" id="1131652"/>
    <lineage>
        <taxon>Eukaryota</taxon>
        <taxon>Fungi</taxon>
        <taxon>Dikarya</taxon>
        <taxon>Ascomycota</taxon>
        <taxon>Pezizomycotina</taxon>
        <taxon>Eurotiomycetes</taxon>
        <taxon>Eurotiomycetidae</taxon>
        <taxon>Eurotiales</taxon>
        <taxon>Trichocomaceae</taxon>
        <taxon>Talaromyces</taxon>
        <taxon>Talaromyces sect. Bacilispori</taxon>
    </lineage>
</organism>
<evidence type="ECO:0000256" key="2">
    <source>
        <dbReference type="SAM" id="Phobius"/>
    </source>
</evidence>
<protein>
    <recommendedName>
        <fullName evidence="6">Mid2 domain-containing protein</fullName>
    </recommendedName>
</protein>
<dbReference type="AlphaFoldDB" id="A0AAD4KGB1"/>
<keyword evidence="2" id="KW-0472">Membrane</keyword>
<keyword evidence="3" id="KW-0732">Signal</keyword>
<name>A0AAD4KGB1_9EURO</name>
<proteinExistence type="predicted"/>
<evidence type="ECO:0000256" key="1">
    <source>
        <dbReference type="SAM" id="MobiDB-lite"/>
    </source>
</evidence>
<feature type="signal peptide" evidence="3">
    <location>
        <begin position="1"/>
        <end position="26"/>
    </location>
</feature>
<evidence type="ECO:0000313" key="5">
    <source>
        <dbReference type="Proteomes" id="UP001201262"/>
    </source>
</evidence>
<feature type="compositionally biased region" description="Polar residues" evidence="1">
    <location>
        <begin position="220"/>
        <end position="232"/>
    </location>
</feature>
<gene>
    <name evidence="4" type="ORF">BGW36DRAFT_363959</name>
</gene>
<keyword evidence="2" id="KW-1133">Transmembrane helix</keyword>
<accession>A0AAD4KGB1</accession>
<comment type="caution">
    <text evidence="4">The sequence shown here is derived from an EMBL/GenBank/DDBJ whole genome shotgun (WGS) entry which is preliminary data.</text>
</comment>
<dbReference type="Proteomes" id="UP001201262">
    <property type="component" value="Unassembled WGS sequence"/>
</dbReference>
<feature type="chain" id="PRO_5041970524" description="Mid2 domain-containing protein" evidence="3">
    <location>
        <begin position="27"/>
        <end position="376"/>
    </location>
</feature>
<evidence type="ECO:0000256" key="3">
    <source>
        <dbReference type="SAM" id="SignalP"/>
    </source>
</evidence>
<feature type="compositionally biased region" description="Polar residues" evidence="1">
    <location>
        <begin position="356"/>
        <end position="376"/>
    </location>
</feature>
<feature type="region of interest" description="Disordered" evidence="1">
    <location>
        <begin position="300"/>
        <end position="319"/>
    </location>
</feature>
<keyword evidence="2" id="KW-0812">Transmembrane</keyword>
<dbReference type="EMBL" id="JAJTJA010000012">
    <property type="protein sequence ID" value="KAH8691633.1"/>
    <property type="molecule type" value="Genomic_DNA"/>
</dbReference>
<feature type="region of interest" description="Disordered" evidence="1">
    <location>
        <begin position="220"/>
        <end position="242"/>
    </location>
</feature>
<sequence length="376" mass="39599">MKLNILAVVFPSLTIALRAPVPDATAHPHGQLLAQYPQPTASFDDNEFHAAVRRDTTGSFTAIPTSGSLSTSYAPASLCGWVGQDPTNNVFCADDEKCVFHAPNSAWPGMGGCCPNNDDSNCGFESTCYDSFELASTPALLATNNPFAIYCTESASRNCVTWYYIQLGITDYGCGTAYEFETVYTDATLTTDHDTYVTMVSVSYVPDALLQQFANGGSTMSTEPGKITTSGKASTATSLPTVPATSAPAAATSVTSSSSSTPVGAIVGGVVGGVVGLGAIAGACFVAWLWMKRKKENNPIEMSSRNSTQPGGYQSVPQYQLPQSWDNATSTFSEAGAKEVRKGPTELPDGPIIEIDSNNRNVVTELPTTEPSQTSH</sequence>
<feature type="compositionally biased region" description="Low complexity" evidence="1">
    <location>
        <begin position="233"/>
        <end position="242"/>
    </location>
</feature>
<feature type="region of interest" description="Disordered" evidence="1">
    <location>
        <begin position="327"/>
        <end position="376"/>
    </location>
</feature>
<dbReference type="GeneID" id="70244795"/>